<evidence type="ECO:0000313" key="3">
    <source>
        <dbReference type="Proteomes" id="UP000257109"/>
    </source>
</evidence>
<dbReference type="PANTHER" id="PTHR35046:SF26">
    <property type="entry name" value="RNA-DIRECTED DNA POLYMERASE"/>
    <property type="match status" value="1"/>
</dbReference>
<evidence type="ECO:0000256" key="1">
    <source>
        <dbReference type="SAM" id="MobiDB-lite"/>
    </source>
</evidence>
<dbReference type="Proteomes" id="UP000257109">
    <property type="component" value="Unassembled WGS sequence"/>
</dbReference>
<feature type="compositionally biased region" description="Low complexity" evidence="1">
    <location>
        <begin position="1"/>
        <end position="19"/>
    </location>
</feature>
<accession>A0A371GFH5</accession>
<keyword evidence="3" id="KW-1185">Reference proteome</keyword>
<feature type="region of interest" description="Disordered" evidence="1">
    <location>
        <begin position="129"/>
        <end position="180"/>
    </location>
</feature>
<dbReference type="OrthoDB" id="1747743at2759"/>
<name>A0A371GFH5_MUCPR</name>
<proteinExistence type="predicted"/>
<feature type="region of interest" description="Disordered" evidence="1">
    <location>
        <begin position="1"/>
        <end position="26"/>
    </location>
</feature>
<reference evidence="2" key="1">
    <citation type="submission" date="2018-05" db="EMBL/GenBank/DDBJ databases">
        <title>Draft genome of Mucuna pruriens seed.</title>
        <authorList>
            <person name="Nnadi N.E."/>
            <person name="Vos R."/>
            <person name="Hasami M.H."/>
            <person name="Devisetty U.K."/>
            <person name="Aguiy J.C."/>
        </authorList>
    </citation>
    <scope>NUCLEOTIDE SEQUENCE [LARGE SCALE GENOMIC DNA]</scope>
    <source>
        <strain evidence="2">JCA_2017</strain>
    </source>
</reference>
<dbReference type="AlphaFoldDB" id="A0A371GFH5"/>
<dbReference type="PANTHER" id="PTHR35046">
    <property type="entry name" value="ZINC KNUCKLE (CCHC-TYPE) FAMILY PROTEIN"/>
    <property type="match status" value="1"/>
</dbReference>
<protein>
    <submittedName>
        <fullName evidence="2">Uncharacterized protein</fullName>
    </submittedName>
</protein>
<sequence length="218" mass="25530">MERWSESSGEETSSTSESESSSEDSHYKGDLFMVRRLMSSQVVKEAENQRKNIFHSRCLVMRKLCSIIIDEDSSVNITSLRLVENLVIPTFLTLNLINCNVLVNEVRFSFEHMGKKVVLKLLSSRGVNEDQNKMRMKKEEERKIEKKKEKEREKISEKSKSGRDNGARKSEKSEREKSKKWEKSMEKLFEEFKNVFPKDVPHRLPPLRGIEHHIDLTL</sequence>
<dbReference type="EMBL" id="QJKJ01005773">
    <property type="protein sequence ID" value="RDX89063.1"/>
    <property type="molecule type" value="Genomic_DNA"/>
</dbReference>
<feature type="non-terminal residue" evidence="2">
    <location>
        <position position="1"/>
    </location>
</feature>
<comment type="caution">
    <text evidence="2">The sequence shown here is derived from an EMBL/GenBank/DDBJ whole genome shotgun (WGS) entry which is preliminary data.</text>
</comment>
<evidence type="ECO:0000313" key="2">
    <source>
        <dbReference type="EMBL" id="RDX89063.1"/>
    </source>
</evidence>
<organism evidence="2 3">
    <name type="scientific">Mucuna pruriens</name>
    <name type="common">Velvet bean</name>
    <name type="synonym">Dolichos pruriens</name>
    <dbReference type="NCBI Taxonomy" id="157652"/>
    <lineage>
        <taxon>Eukaryota</taxon>
        <taxon>Viridiplantae</taxon>
        <taxon>Streptophyta</taxon>
        <taxon>Embryophyta</taxon>
        <taxon>Tracheophyta</taxon>
        <taxon>Spermatophyta</taxon>
        <taxon>Magnoliopsida</taxon>
        <taxon>eudicotyledons</taxon>
        <taxon>Gunneridae</taxon>
        <taxon>Pentapetalae</taxon>
        <taxon>rosids</taxon>
        <taxon>fabids</taxon>
        <taxon>Fabales</taxon>
        <taxon>Fabaceae</taxon>
        <taxon>Papilionoideae</taxon>
        <taxon>50 kb inversion clade</taxon>
        <taxon>NPAAA clade</taxon>
        <taxon>indigoferoid/millettioid clade</taxon>
        <taxon>Phaseoleae</taxon>
        <taxon>Mucuna</taxon>
    </lineage>
</organism>
<gene>
    <name evidence="2" type="ORF">CR513_29263</name>
</gene>